<proteinExistence type="predicted"/>
<keyword evidence="2" id="KW-1185">Reference proteome</keyword>
<name>A0A1I7V074_9PELO</name>
<reference evidence="3" key="1">
    <citation type="submission" date="2016-11" db="UniProtKB">
        <authorList>
            <consortium name="WormBaseParasite"/>
        </authorList>
    </citation>
    <scope>IDENTIFICATION</scope>
</reference>
<accession>A0A1I7V074</accession>
<dbReference type="STRING" id="1561998.A0A1I7V074"/>
<dbReference type="AlphaFoldDB" id="A0A1I7V074"/>
<protein>
    <submittedName>
        <fullName evidence="3">SH3b domain-containing protein</fullName>
    </submittedName>
</protein>
<dbReference type="WBParaSite" id="Csp11.Scaffold630.g21092.t2">
    <property type="protein sequence ID" value="Csp11.Scaffold630.g21092.t2"/>
    <property type="gene ID" value="Csp11.Scaffold630.g21092"/>
</dbReference>
<sequence length="259" mass="28823">MFYVRGSLAILASNLSSFNKIGSPSHGSKSTKTVLDAHFPGYLGTDMWPDSSPDKNPLFFSVWGYSEEKPPFIEITTTQRVEEPTAEAPTTGDLTTVITTTESLMKDETTEKASTATQNPKILTTEEQKTAETTTNKPVDWSTDKMKTEETTSETKIYSFSTVDPSAIIRLAPGKFSDNTLPDGRKISDLGNDFKIYSGINDWSRIVANNKAVYVLHPVQRNDGKTMFDPYTIGQVLGYIYEKRNLDKINHLEANIQSN</sequence>
<evidence type="ECO:0000313" key="2">
    <source>
        <dbReference type="Proteomes" id="UP000095282"/>
    </source>
</evidence>
<evidence type="ECO:0000313" key="3">
    <source>
        <dbReference type="WBParaSite" id="Csp11.Scaffold630.g21092.t2"/>
    </source>
</evidence>
<feature type="region of interest" description="Disordered" evidence="1">
    <location>
        <begin position="124"/>
        <end position="148"/>
    </location>
</feature>
<organism evidence="2 3">
    <name type="scientific">Caenorhabditis tropicalis</name>
    <dbReference type="NCBI Taxonomy" id="1561998"/>
    <lineage>
        <taxon>Eukaryota</taxon>
        <taxon>Metazoa</taxon>
        <taxon>Ecdysozoa</taxon>
        <taxon>Nematoda</taxon>
        <taxon>Chromadorea</taxon>
        <taxon>Rhabditida</taxon>
        <taxon>Rhabditina</taxon>
        <taxon>Rhabditomorpha</taxon>
        <taxon>Rhabditoidea</taxon>
        <taxon>Rhabditidae</taxon>
        <taxon>Peloderinae</taxon>
        <taxon>Caenorhabditis</taxon>
    </lineage>
</organism>
<dbReference type="Proteomes" id="UP000095282">
    <property type="component" value="Unplaced"/>
</dbReference>
<evidence type="ECO:0000256" key="1">
    <source>
        <dbReference type="SAM" id="MobiDB-lite"/>
    </source>
</evidence>